<dbReference type="PANTHER" id="PTHR19446">
    <property type="entry name" value="REVERSE TRANSCRIPTASES"/>
    <property type="match status" value="1"/>
</dbReference>
<dbReference type="Proteomes" id="UP001497623">
    <property type="component" value="Unassembled WGS sequence"/>
</dbReference>
<dbReference type="GO" id="GO:0071897">
    <property type="term" value="P:DNA biosynthetic process"/>
    <property type="evidence" value="ECO:0007669"/>
    <property type="project" value="UniProtKB-ARBA"/>
</dbReference>
<dbReference type="InterPro" id="IPR000477">
    <property type="entry name" value="RT_dom"/>
</dbReference>
<proteinExistence type="predicted"/>
<keyword evidence="3" id="KW-1185">Reference proteome</keyword>
<comment type="caution">
    <text evidence="2">The sequence shown here is derived from an EMBL/GenBank/DDBJ whole genome shotgun (WGS) entry which is preliminary data.</text>
</comment>
<dbReference type="EMBL" id="CAXKWB010001744">
    <property type="protein sequence ID" value="CAL4065373.1"/>
    <property type="molecule type" value="Genomic_DNA"/>
</dbReference>
<dbReference type="Pfam" id="PF00078">
    <property type="entry name" value="RVT_1"/>
    <property type="match status" value="1"/>
</dbReference>
<dbReference type="InterPro" id="IPR043502">
    <property type="entry name" value="DNA/RNA_pol_sf"/>
</dbReference>
<organism evidence="2 3">
    <name type="scientific">Meganyctiphanes norvegica</name>
    <name type="common">Northern krill</name>
    <name type="synonym">Thysanopoda norvegica</name>
    <dbReference type="NCBI Taxonomy" id="48144"/>
    <lineage>
        <taxon>Eukaryota</taxon>
        <taxon>Metazoa</taxon>
        <taxon>Ecdysozoa</taxon>
        <taxon>Arthropoda</taxon>
        <taxon>Crustacea</taxon>
        <taxon>Multicrustacea</taxon>
        <taxon>Malacostraca</taxon>
        <taxon>Eumalacostraca</taxon>
        <taxon>Eucarida</taxon>
        <taxon>Euphausiacea</taxon>
        <taxon>Euphausiidae</taxon>
        <taxon>Meganyctiphanes</taxon>
    </lineage>
</organism>
<gene>
    <name evidence="2" type="ORF">MNOR_LOCUS4711</name>
</gene>
<reference evidence="2 3" key="1">
    <citation type="submission" date="2024-05" db="EMBL/GenBank/DDBJ databases">
        <authorList>
            <person name="Wallberg A."/>
        </authorList>
    </citation>
    <scope>NUCLEOTIDE SEQUENCE [LARGE SCALE GENOMIC DNA]</scope>
</reference>
<evidence type="ECO:0000313" key="3">
    <source>
        <dbReference type="Proteomes" id="UP001497623"/>
    </source>
</evidence>
<dbReference type="SUPFAM" id="SSF56672">
    <property type="entry name" value="DNA/RNA polymerases"/>
    <property type="match status" value="1"/>
</dbReference>
<dbReference type="AlphaFoldDB" id="A0AAV2PW62"/>
<evidence type="ECO:0000259" key="1">
    <source>
        <dbReference type="Pfam" id="PF00078"/>
    </source>
</evidence>
<feature type="domain" description="Reverse transcriptase" evidence="1">
    <location>
        <begin position="9"/>
        <end position="94"/>
    </location>
</feature>
<name>A0AAV2PW62_MEGNR</name>
<evidence type="ECO:0000313" key="2">
    <source>
        <dbReference type="EMBL" id="CAL4065373.1"/>
    </source>
</evidence>
<accession>A0AAV2PW62</accession>
<protein>
    <recommendedName>
        <fullName evidence="1">Reverse transcriptase domain-containing protein</fullName>
    </recommendedName>
</protein>
<sequence>MRQMGFSDTLIGWINILYKDTMSICLVNGHQGDAFKVKRGVRQGCPLSMILYIIAQEPMYQAIKKTHQIKSINTPCKEIKMLGFADDSSFFVKSDISIVYIFYYFKTF</sequence>